<evidence type="ECO:0000313" key="2">
    <source>
        <dbReference type="Proteomes" id="UP000642748"/>
    </source>
</evidence>
<accession>A0A8J3VUW5</accession>
<dbReference type="SUPFAM" id="SSF54427">
    <property type="entry name" value="NTF2-like"/>
    <property type="match status" value="1"/>
</dbReference>
<gene>
    <name evidence="1" type="ORF">Raf01_81940</name>
</gene>
<dbReference type="Gene3D" id="3.10.450.50">
    <property type="match status" value="1"/>
</dbReference>
<evidence type="ECO:0000313" key="1">
    <source>
        <dbReference type="EMBL" id="GIH20022.1"/>
    </source>
</evidence>
<reference evidence="1" key="1">
    <citation type="submission" date="2021-01" db="EMBL/GenBank/DDBJ databases">
        <title>Whole genome shotgun sequence of Rugosimonospora africana NBRC 104875.</title>
        <authorList>
            <person name="Komaki H."/>
            <person name="Tamura T."/>
        </authorList>
    </citation>
    <scope>NUCLEOTIDE SEQUENCE</scope>
    <source>
        <strain evidence="1">NBRC 104875</strain>
    </source>
</reference>
<dbReference type="EMBL" id="BONZ01000087">
    <property type="protein sequence ID" value="GIH20022.1"/>
    <property type="molecule type" value="Genomic_DNA"/>
</dbReference>
<dbReference type="AlphaFoldDB" id="A0A8J3VUW5"/>
<organism evidence="1 2">
    <name type="scientific">Rugosimonospora africana</name>
    <dbReference type="NCBI Taxonomy" id="556532"/>
    <lineage>
        <taxon>Bacteria</taxon>
        <taxon>Bacillati</taxon>
        <taxon>Actinomycetota</taxon>
        <taxon>Actinomycetes</taxon>
        <taxon>Micromonosporales</taxon>
        <taxon>Micromonosporaceae</taxon>
        <taxon>Rugosimonospora</taxon>
    </lineage>
</organism>
<dbReference type="Proteomes" id="UP000642748">
    <property type="component" value="Unassembled WGS sequence"/>
</dbReference>
<comment type="caution">
    <text evidence="1">The sequence shown here is derived from an EMBL/GenBank/DDBJ whole genome shotgun (WGS) entry which is preliminary data.</text>
</comment>
<protein>
    <recommendedName>
        <fullName evidence="3">SnoaL-like domain-containing protein</fullName>
    </recommendedName>
</protein>
<keyword evidence="2" id="KW-1185">Reference proteome</keyword>
<name>A0A8J3VUW5_9ACTN</name>
<dbReference type="InterPro" id="IPR032710">
    <property type="entry name" value="NTF2-like_dom_sf"/>
</dbReference>
<evidence type="ECO:0008006" key="3">
    <source>
        <dbReference type="Google" id="ProtNLM"/>
    </source>
</evidence>
<proteinExistence type="predicted"/>
<sequence>MIHIDAQALADRYISLWTEPDARLRRSQIEALWAAKGRHVLQPPQQFREIAAELGFDHTTLEAHGYDAIETRVLRSYDSFVAGGAYTFRARRDAVRLHDTVHFTWEMTDLAQGTVAGGGREVLVLAEDGLISVDYMFPGL</sequence>